<feature type="domain" description="FAD dependent oxidoreductase" evidence="2">
    <location>
        <begin position="24"/>
        <end position="76"/>
    </location>
</feature>
<dbReference type="GO" id="GO:0005737">
    <property type="term" value="C:cytoplasm"/>
    <property type="evidence" value="ECO:0007669"/>
    <property type="project" value="TreeGrafter"/>
</dbReference>
<dbReference type="AlphaFoldDB" id="A0AAW1T629"/>
<reference evidence="3 4" key="1">
    <citation type="journal article" date="2024" name="Nat. Commun.">
        <title>Phylogenomics reveals the evolutionary origins of lichenization in chlorophyte algae.</title>
        <authorList>
            <person name="Puginier C."/>
            <person name="Libourel C."/>
            <person name="Otte J."/>
            <person name="Skaloud P."/>
            <person name="Haon M."/>
            <person name="Grisel S."/>
            <person name="Petersen M."/>
            <person name="Berrin J.G."/>
            <person name="Delaux P.M."/>
            <person name="Dal Grande F."/>
            <person name="Keller J."/>
        </authorList>
    </citation>
    <scope>NUCLEOTIDE SEQUENCE [LARGE SCALE GENOMIC DNA]</scope>
    <source>
        <strain evidence="3 4">SAG 2523</strain>
    </source>
</reference>
<accession>A0AAW1T629</accession>
<dbReference type="InterPro" id="IPR006076">
    <property type="entry name" value="FAD-dep_OxRdtase"/>
</dbReference>
<feature type="transmembrane region" description="Helical" evidence="1">
    <location>
        <begin position="25"/>
        <end position="43"/>
    </location>
</feature>
<dbReference type="SUPFAM" id="SSF51905">
    <property type="entry name" value="FAD/NAD(P)-binding domain"/>
    <property type="match status" value="1"/>
</dbReference>
<keyword evidence="1" id="KW-1133">Transmembrane helix</keyword>
<comment type="caution">
    <text evidence="3">The sequence shown here is derived from an EMBL/GenBank/DDBJ whole genome shotgun (WGS) entry which is preliminary data.</text>
</comment>
<keyword evidence="4" id="KW-1185">Reference proteome</keyword>
<organism evidence="3 4">
    <name type="scientific">Apatococcus fuscideae</name>
    <dbReference type="NCBI Taxonomy" id="2026836"/>
    <lineage>
        <taxon>Eukaryota</taxon>
        <taxon>Viridiplantae</taxon>
        <taxon>Chlorophyta</taxon>
        <taxon>core chlorophytes</taxon>
        <taxon>Trebouxiophyceae</taxon>
        <taxon>Chlorellales</taxon>
        <taxon>Chlorellaceae</taxon>
        <taxon>Apatococcus</taxon>
    </lineage>
</organism>
<keyword evidence="1" id="KW-0812">Transmembrane</keyword>
<dbReference type="EMBL" id="JALJOV010000360">
    <property type="protein sequence ID" value="KAK9864393.1"/>
    <property type="molecule type" value="Genomic_DNA"/>
</dbReference>
<evidence type="ECO:0000259" key="2">
    <source>
        <dbReference type="Pfam" id="PF01266"/>
    </source>
</evidence>
<dbReference type="PANTHER" id="PTHR13847">
    <property type="entry name" value="SARCOSINE DEHYDROGENASE-RELATED"/>
    <property type="match status" value="1"/>
</dbReference>
<name>A0AAW1T629_9CHLO</name>
<dbReference type="InterPro" id="IPR036188">
    <property type="entry name" value="FAD/NAD-bd_sf"/>
</dbReference>
<evidence type="ECO:0000256" key="1">
    <source>
        <dbReference type="SAM" id="Phobius"/>
    </source>
</evidence>
<gene>
    <name evidence="3" type="ORF">WJX84_008986</name>
</gene>
<protein>
    <recommendedName>
        <fullName evidence="2">FAD dependent oxidoreductase domain-containing protein</fullName>
    </recommendedName>
</protein>
<sequence>MPVNCRALKAQTQDLMPPAAASPRVVIVGAGVIGTSIAYYLSLRDVAATVIERASVACAASGQAGGFLAVDWDLGFRYQSRWQHRSGPSGSDPSWLDGPLSDVQVLGTGATTAQMMINLMSKG</sequence>
<evidence type="ECO:0000313" key="4">
    <source>
        <dbReference type="Proteomes" id="UP001485043"/>
    </source>
</evidence>
<keyword evidence="1" id="KW-0472">Membrane</keyword>
<proteinExistence type="predicted"/>
<evidence type="ECO:0000313" key="3">
    <source>
        <dbReference type="EMBL" id="KAK9864393.1"/>
    </source>
</evidence>
<dbReference type="PANTHER" id="PTHR13847:SF150">
    <property type="entry name" value="OXIDOREDUCTASE TDA3-RELATED"/>
    <property type="match status" value="1"/>
</dbReference>
<dbReference type="Pfam" id="PF01266">
    <property type="entry name" value="DAO"/>
    <property type="match status" value="1"/>
</dbReference>
<dbReference type="Gene3D" id="3.50.50.60">
    <property type="entry name" value="FAD/NAD(P)-binding domain"/>
    <property type="match status" value="1"/>
</dbReference>
<dbReference type="Proteomes" id="UP001485043">
    <property type="component" value="Unassembled WGS sequence"/>
</dbReference>